<evidence type="ECO:0000256" key="1">
    <source>
        <dbReference type="SAM" id="MobiDB-lite"/>
    </source>
</evidence>
<dbReference type="Proteomes" id="UP000276776">
    <property type="component" value="Unassembled WGS sequence"/>
</dbReference>
<feature type="compositionally biased region" description="Basic and acidic residues" evidence="1">
    <location>
        <begin position="81"/>
        <end position="95"/>
    </location>
</feature>
<name>A0A0N5D7U0_THECL</name>
<organism evidence="4">
    <name type="scientific">Thelazia callipaeda</name>
    <name type="common">Oriental eyeworm</name>
    <name type="synonym">Parasitic nematode</name>
    <dbReference type="NCBI Taxonomy" id="103827"/>
    <lineage>
        <taxon>Eukaryota</taxon>
        <taxon>Metazoa</taxon>
        <taxon>Ecdysozoa</taxon>
        <taxon>Nematoda</taxon>
        <taxon>Chromadorea</taxon>
        <taxon>Rhabditida</taxon>
        <taxon>Spirurina</taxon>
        <taxon>Spiruromorpha</taxon>
        <taxon>Thelazioidea</taxon>
        <taxon>Thelaziidae</taxon>
        <taxon>Thelazia</taxon>
    </lineage>
</organism>
<feature type="region of interest" description="Disordered" evidence="1">
    <location>
        <begin position="81"/>
        <end position="100"/>
    </location>
</feature>
<reference evidence="2 3" key="2">
    <citation type="submission" date="2018-11" db="EMBL/GenBank/DDBJ databases">
        <authorList>
            <consortium name="Pathogen Informatics"/>
        </authorList>
    </citation>
    <scope>NUCLEOTIDE SEQUENCE [LARGE SCALE GENOMIC DNA]</scope>
</reference>
<accession>A0A0N5D7U0</accession>
<feature type="region of interest" description="Disordered" evidence="1">
    <location>
        <begin position="270"/>
        <end position="289"/>
    </location>
</feature>
<evidence type="ECO:0000313" key="4">
    <source>
        <dbReference type="WBParaSite" id="TCLT_0000915301-mRNA-1"/>
    </source>
</evidence>
<protein>
    <submittedName>
        <fullName evidence="2 4">Uncharacterized protein</fullName>
    </submittedName>
</protein>
<sequence>MPGILKANESVVTTQSLTPSQAVSNSITKYATAKENSASKQFNVSNLKNRFEISEYAREGVKTAVPASLTTATNICMNHSRDTKSQRSTIEDKRGSQAVPIPRPRKFQTEMSVSDTSTVIIWIIFVFNKKLFGIILEFRKSLSQNIAMDSSLSPGSDSTPRTWIIKRHVGRSEMTPVSTDSNVETMGETRCEYVNIEDWVEANAKRVEANRTNRKGWQEENLTRIKSATMNNPWQSRMNAVKSSQSSHRPENYFICSRCQRTIRQDFLDSDQKSGVHQQKPSTQQPLQQIGSDSAKILETAQPSKSQKKELKRRSTQTNARILADQLSTARDFASDKFKETLKKFVQAIKEPQQPEKDCRQLQDRTTSMAREGTQQLAHVVHIPGKRMHQKLVHVKFTELNTYRIFIALSGIIGRKSAALFLHYFKQAK</sequence>
<proteinExistence type="predicted"/>
<reference evidence="4" key="1">
    <citation type="submission" date="2017-02" db="UniProtKB">
        <authorList>
            <consortium name="WormBaseParasite"/>
        </authorList>
    </citation>
    <scope>IDENTIFICATION</scope>
</reference>
<gene>
    <name evidence="2" type="ORF">TCLT_LOCUS9142</name>
</gene>
<dbReference type="EMBL" id="UYYF01004740">
    <property type="protein sequence ID" value="VDN06755.1"/>
    <property type="molecule type" value="Genomic_DNA"/>
</dbReference>
<dbReference type="AlphaFoldDB" id="A0A0N5D7U0"/>
<evidence type="ECO:0000313" key="3">
    <source>
        <dbReference type="Proteomes" id="UP000276776"/>
    </source>
</evidence>
<dbReference type="WBParaSite" id="TCLT_0000915301-mRNA-1">
    <property type="protein sequence ID" value="TCLT_0000915301-mRNA-1"/>
    <property type="gene ID" value="TCLT_0000915301"/>
</dbReference>
<evidence type="ECO:0000313" key="2">
    <source>
        <dbReference type="EMBL" id="VDN06755.1"/>
    </source>
</evidence>
<feature type="compositionally biased region" description="Low complexity" evidence="1">
    <location>
        <begin position="278"/>
        <end position="289"/>
    </location>
</feature>
<keyword evidence="3" id="KW-1185">Reference proteome</keyword>